<dbReference type="Pfam" id="PF11756">
    <property type="entry name" value="YgbA_NO"/>
    <property type="match status" value="1"/>
</dbReference>
<gene>
    <name evidence="1" type="ORF">C9I98_03590</name>
</gene>
<accession>A0A2T3NZ32</accession>
<dbReference type="OrthoDB" id="5344095at2"/>
<dbReference type="EMBL" id="PYMA01000002">
    <property type="protein sequence ID" value="PSW21533.1"/>
    <property type="molecule type" value="Genomic_DNA"/>
</dbReference>
<keyword evidence="2" id="KW-1185">Reference proteome</keyword>
<dbReference type="RefSeq" id="WP_081878835.1">
    <property type="nucleotide sequence ID" value="NZ_PYMA01000002.1"/>
</dbReference>
<evidence type="ECO:0000313" key="1">
    <source>
        <dbReference type="EMBL" id="PSW21533.1"/>
    </source>
</evidence>
<evidence type="ECO:0000313" key="2">
    <source>
        <dbReference type="Proteomes" id="UP000241771"/>
    </source>
</evidence>
<organism evidence="1 2">
    <name type="scientific">Photobacterium sanctipauli</name>
    <dbReference type="NCBI Taxonomy" id="1342794"/>
    <lineage>
        <taxon>Bacteria</taxon>
        <taxon>Pseudomonadati</taxon>
        <taxon>Pseudomonadota</taxon>
        <taxon>Gammaproteobacteria</taxon>
        <taxon>Vibrionales</taxon>
        <taxon>Vibrionaceae</taxon>
        <taxon>Photobacterium</taxon>
    </lineage>
</organism>
<reference evidence="1 2" key="1">
    <citation type="submission" date="2018-01" db="EMBL/GenBank/DDBJ databases">
        <title>Whole genome sequencing of Histamine producing bacteria.</title>
        <authorList>
            <person name="Butler K."/>
        </authorList>
    </citation>
    <scope>NUCLEOTIDE SEQUENCE [LARGE SCALE GENOMIC DNA]</scope>
    <source>
        <strain evidence="1 2">DSM 100436</strain>
    </source>
</reference>
<protein>
    <recommendedName>
        <fullName evidence="3">Nitrous oxide-stimulated promoter family protein</fullName>
    </recommendedName>
</protein>
<evidence type="ECO:0008006" key="3">
    <source>
        <dbReference type="Google" id="ProtNLM"/>
    </source>
</evidence>
<comment type="caution">
    <text evidence="1">The sequence shown here is derived from an EMBL/GenBank/DDBJ whole genome shotgun (WGS) entry which is preliminary data.</text>
</comment>
<sequence>MTVQNTHSVRQQRELDTAKAMIRLYCKTLHRGAIVCPECEGLINYVESRMAKCRLGDDKPNCLQCQSQCYQPAKRLHLTHVLRWAMPKFTWRRPIQAMKFRFGMLRRTTNVTTASVDTSTSL</sequence>
<dbReference type="InterPro" id="IPR020483">
    <property type="entry name" value="Uncharacterised_YgbA"/>
</dbReference>
<proteinExistence type="predicted"/>
<name>A0A2T3NZ32_9GAMM</name>
<dbReference type="Proteomes" id="UP000241771">
    <property type="component" value="Unassembled WGS sequence"/>
</dbReference>
<dbReference type="AlphaFoldDB" id="A0A2T3NZ32"/>